<dbReference type="InterPro" id="IPR000014">
    <property type="entry name" value="PAS"/>
</dbReference>
<dbReference type="InterPro" id="IPR036890">
    <property type="entry name" value="HATPase_C_sf"/>
</dbReference>
<dbReference type="Pfam" id="PF13426">
    <property type="entry name" value="PAS_9"/>
    <property type="match status" value="1"/>
</dbReference>
<dbReference type="AlphaFoldDB" id="A0A5N7MQ80"/>
<evidence type="ECO:0000256" key="1">
    <source>
        <dbReference type="ARBA" id="ARBA00000085"/>
    </source>
</evidence>
<dbReference type="CDD" id="cd00130">
    <property type="entry name" value="PAS"/>
    <property type="match status" value="1"/>
</dbReference>
<dbReference type="InterPro" id="IPR035965">
    <property type="entry name" value="PAS-like_dom_sf"/>
</dbReference>
<dbReference type="SMART" id="SM00387">
    <property type="entry name" value="HATPase_c"/>
    <property type="match status" value="1"/>
</dbReference>
<dbReference type="Proteomes" id="UP000403266">
    <property type="component" value="Unassembled WGS sequence"/>
</dbReference>
<keyword evidence="8" id="KW-0843">Virulence</keyword>
<dbReference type="EMBL" id="VOSK01000198">
    <property type="protein sequence ID" value="MPR29103.1"/>
    <property type="molecule type" value="Genomic_DNA"/>
</dbReference>
<dbReference type="EC" id="2.7.13.3" evidence="2"/>
<dbReference type="SUPFAM" id="SSF55785">
    <property type="entry name" value="PYP-like sensor domain (PAS domain)"/>
    <property type="match status" value="1"/>
</dbReference>
<comment type="catalytic activity">
    <reaction evidence="1">
        <text>ATP + protein L-histidine = ADP + protein N-phospho-L-histidine.</text>
        <dbReference type="EC" id="2.7.13.3"/>
    </reaction>
</comment>
<evidence type="ECO:0000259" key="11">
    <source>
        <dbReference type="PROSITE" id="PS50113"/>
    </source>
</evidence>
<keyword evidence="3" id="KW-0597">Phosphoprotein</keyword>
<dbReference type="Pfam" id="PF07568">
    <property type="entry name" value="HisKA_2"/>
    <property type="match status" value="1"/>
</dbReference>
<keyword evidence="4" id="KW-0808">Transferase</keyword>
<accession>A0A5N7MQ80</accession>
<gene>
    <name evidence="12" type="ORF">FS320_29325</name>
</gene>
<dbReference type="NCBIfam" id="TIGR00229">
    <property type="entry name" value="sensory_box"/>
    <property type="match status" value="1"/>
</dbReference>
<evidence type="ECO:0000256" key="8">
    <source>
        <dbReference type="ARBA" id="ARBA00023026"/>
    </source>
</evidence>
<evidence type="ECO:0000256" key="7">
    <source>
        <dbReference type="ARBA" id="ARBA00022840"/>
    </source>
</evidence>
<dbReference type="PROSITE" id="PS50109">
    <property type="entry name" value="HIS_KIN"/>
    <property type="match status" value="1"/>
</dbReference>
<dbReference type="GO" id="GO:0004673">
    <property type="term" value="F:protein histidine kinase activity"/>
    <property type="evidence" value="ECO:0007669"/>
    <property type="project" value="UniProtKB-EC"/>
</dbReference>
<evidence type="ECO:0000256" key="6">
    <source>
        <dbReference type="ARBA" id="ARBA00022777"/>
    </source>
</evidence>
<comment type="caution">
    <text evidence="12">The sequence shown here is derived from an EMBL/GenBank/DDBJ whole genome shotgun (WGS) entry which is preliminary data.</text>
</comment>
<dbReference type="RefSeq" id="WP_152715795.1">
    <property type="nucleotide sequence ID" value="NZ_VOSJ01000203.1"/>
</dbReference>
<keyword evidence="5" id="KW-0547">Nucleotide-binding</keyword>
<protein>
    <recommendedName>
        <fullName evidence="2">histidine kinase</fullName>
        <ecNumber evidence="2">2.7.13.3</ecNumber>
    </recommendedName>
</protein>
<evidence type="ECO:0000313" key="13">
    <source>
        <dbReference type="Proteomes" id="UP000403266"/>
    </source>
</evidence>
<dbReference type="PROSITE" id="PS50112">
    <property type="entry name" value="PAS"/>
    <property type="match status" value="1"/>
</dbReference>
<dbReference type="Gene3D" id="3.30.450.20">
    <property type="entry name" value="PAS domain"/>
    <property type="match status" value="1"/>
</dbReference>
<dbReference type="InterPro" id="IPR005467">
    <property type="entry name" value="His_kinase_dom"/>
</dbReference>
<dbReference type="Gene3D" id="3.30.565.10">
    <property type="entry name" value="Histidine kinase-like ATPase, C-terminal domain"/>
    <property type="match status" value="1"/>
</dbReference>
<evidence type="ECO:0000256" key="5">
    <source>
        <dbReference type="ARBA" id="ARBA00022741"/>
    </source>
</evidence>
<dbReference type="OrthoDB" id="7991996at2"/>
<evidence type="ECO:0000259" key="9">
    <source>
        <dbReference type="PROSITE" id="PS50109"/>
    </source>
</evidence>
<dbReference type="PANTHER" id="PTHR41523:SF8">
    <property type="entry name" value="ETHYLENE RESPONSE SENSOR PROTEIN"/>
    <property type="match status" value="1"/>
</dbReference>
<dbReference type="Pfam" id="PF13581">
    <property type="entry name" value="HATPase_c_2"/>
    <property type="match status" value="1"/>
</dbReference>
<proteinExistence type="predicted"/>
<name>A0A5N7MQ80_9HYPH</name>
<evidence type="ECO:0000256" key="2">
    <source>
        <dbReference type="ARBA" id="ARBA00012438"/>
    </source>
</evidence>
<evidence type="ECO:0000313" key="12">
    <source>
        <dbReference type="EMBL" id="MPR29103.1"/>
    </source>
</evidence>
<sequence length="370" mass="40762">MLAETHVSPSQRTSDLAEARFRAAFRSLPMPILMVDPNRVRAPVIFANEAFFDLTGYSPDEVLGQSWQFLQVPGAEMASLDVVDAALHRGEAFETEFLSCRKDGSSFWSSLALSPVHDEAGHLRSVTVLLNDVSAKKQVDRDLIETKQFLEEQIERRTQDLQTALEQKTALLHEVEHRAKNSLQMTASLVLLKARRLQNPEARKVLHETAERVSALSAAHRLLYTAGDVSRLNLKEFTAELAGELVMALPDGQVDLNLNIQPLGVPASKAAALALLLNEVIGNAVKHAFPNGRQGQLTIEIGRAENGLKIAVEDDGVGLDHSPPPEGSFGKTLITMLVHQLKGRLTWHDRKPGTRAEIVMPVDAEETQFE</sequence>
<dbReference type="GO" id="GO:0005524">
    <property type="term" value="F:ATP binding"/>
    <property type="evidence" value="ECO:0007669"/>
    <property type="project" value="UniProtKB-KW"/>
</dbReference>
<feature type="domain" description="PAS" evidence="10">
    <location>
        <begin position="17"/>
        <end position="66"/>
    </location>
</feature>
<keyword evidence="6" id="KW-0418">Kinase</keyword>
<keyword evidence="7" id="KW-0067">ATP-binding</keyword>
<organism evidence="12 13">
    <name type="scientific">Microvirga tunisiensis</name>
    <dbReference type="NCBI Taxonomy" id="2108360"/>
    <lineage>
        <taxon>Bacteria</taxon>
        <taxon>Pseudomonadati</taxon>
        <taxon>Pseudomonadota</taxon>
        <taxon>Alphaproteobacteria</taxon>
        <taxon>Hyphomicrobiales</taxon>
        <taxon>Methylobacteriaceae</taxon>
        <taxon>Microvirga</taxon>
    </lineage>
</organism>
<dbReference type="InterPro" id="IPR003594">
    <property type="entry name" value="HATPase_dom"/>
</dbReference>
<dbReference type="InterPro" id="IPR000700">
    <property type="entry name" value="PAS-assoc_C"/>
</dbReference>
<dbReference type="SUPFAM" id="SSF55874">
    <property type="entry name" value="ATPase domain of HSP90 chaperone/DNA topoisomerase II/histidine kinase"/>
    <property type="match status" value="1"/>
</dbReference>
<feature type="domain" description="Histidine kinase" evidence="9">
    <location>
        <begin position="174"/>
        <end position="364"/>
    </location>
</feature>
<dbReference type="PANTHER" id="PTHR41523">
    <property type="entry name" value="TWO-COMPONENT SYSTEM SENSOR PROTEIN"/>
    <property type="match status" value="1"/>
</dbReference>
<dbReference type="PROSITE" id="PS50113">
    <property type="entry name" value="PAC"/>
    <property type="match status" value="1"/>
</dbReference>
<evidence type="ECO:0000256" key="4">
    <source>
        <dbReference type="ARBA" id="ARBA00022679"/>
    </source>
</evidence>
<dbReference type="InterPro" id="IPR011495">
    <property type="entry name" value="Sig_transdc_His_kin_sub2_dim/P"/>
</dbReference>
<keyword evidence="13" id="KW-1185">Reference proteome</keyword>
<feature type="domain" description="PAC" evidence="11">
    <location>
        <begin position="91"/>
        <end position="145"/>
    </location>
</feature>
<dbReference type="SMART" id="SM00091">
    <property type="entry name" value="PAS"/>
    <property type="match status" value="1"/>
</dbReference>
<evidence type="ECO:0000256" key="3">
    <source>
        <dbReference type="ARBA" id="ARBA00022553"/>
    </source>
</evidence>
<reference evidence="12 13" key="1">
    <citation type="journal article" date="2019" name="Syst. Appl. Microbiol.">
        <title>Microvirga tunisiensis sp. nov., a root nodule symbiotic bacterium isolated from Lupinus micranthus and L. luteus grown in Northern Tunisia.</title>
        <authorList>
            <person name="Msaddak A."/>
            <person name="Rejili M."/>
            <person name="Duran D."/>
            <person name="Mars M."/>
            <person name="Palacios J.M."/>
            <person name="Ruiz-Argueso T."/>
            <person name="Rey L."/>
            <person name="Imperial J."/>
        </authorList>
    </citation>
    <scope>NUCLEOTIDE SEQUENCE [LARGE SCALE GENOMIC DNA]</scope>
    <source>
        <strain evidence="12 13">Lmie10</strain>
    </source>
</reference>
<evidence type="ECO:0000259" key="10">
    <source>
        <dbReference type="PROSITE" id="PS50112"/>
    </source>
</evidence>